<evidence type="ECO:0000313" key="8">
    <source>
        <dbReference type="Proteomes" id="UP000619265"/>
    </source>
</evidence>
<evidence type="ECO:0000256" key="4">
    <source>
        <dbReference type="PROSITE-ProRule" id="PRU01343"/>
    </source>
</evidence>
<keyword evidence="2 4" id="KW-0863">Zinc-finger</keyword>
<accession>A0A833XM58</accession>
<evidence type="ECO:0000259" key="6">
    <source>
        <dbReference type="PROSITE" id="PS51999"/>
    </source>
</evidence>
<reference evidence="7" key="1">
    <citation type="submission" date="2015-10" db="EMBL/GenBank/DDBJ databases">
        <authorList>
            <person name="Martinez-Garcia P.J."/>
            <person name="Crepeau M.W."/>
            <person name="Puiu D."/>
            <person name="Gonzalez-Ibeas D."/>
            <person name="Whalen J."/>
            <person name="Stevens K."/>
            <person name="Paul R."/>
            <person name="Butterfield T."/>
            <person name="Britton M."/>
            <person name="Reagan R."/>
            <person name="Chakraborty S."/>
            <person name="Walawage S.L."/>
            <person name="Vasquez-Gross H.A."/>
            <person name="Cardeno C."/>
            <person name="Famula R."/>
            <person name="Pratt K."/>
            <person name="Kuruganti S."/>
            <person name="Aradhya M.K."/>
            <person name="Leslie C.A."/>
            <person name="Dandekar A.M."/>
            <person name="Salzberg S.L."/>
            <person name="Wegrzyn J.L."/>
            <person name="Langley C.H."/>
            <person name="Neale D.B."/>
        </authorList>
    </citation>
    <scope>NUCLEOTIDE SEQUENCE</scope>
    <source>
        <tissue evidence="7">Leaves</tissue>
    </source>
</reference>
<evidence type="ECO:0000256" key="3">
    <source>
        <dbReference type="ARBA" id="ARBA00022833"/>
    </source>
</evidence>
<evidence type="ECO:0000256" key="5">
    <source>
        <dbReference type="SAM" id="Coils"/>
    </source>
</evidence>
<dbReference type="InterPro" id="IPR010666">
    <property type="entry name" value="Znf_GRF"/>
</dbReference>
<dbReference type="AlphaFoldDB" id="A0A833XM58"/>
<dbReference type="PROSITE" id="PS51999">
    <property type="entry name" value="ZF_GRF"/>
    <property type="match status" value="1"/>
</dbReference>
<sequence>MSSSSLSSASFGKHTLASPLCFCDVEVILRYSSTKANPGRPFLGCPNYNMKGLPYCKYFKWADSDQDIELEERKNELSMKEEELKKRLSDAKNKVNELLKIVDDIKKIETVLYSISEEVLKKELVLLEREAVVRRSRTLSRMYLGLFVVVFCYLYSR</sequence>
<comment type="caution">
    <text evidence="7">The sequence shown here is derived from an EMBL/GenBank/DDBJ whole genome shotgun (WGS) entry which is preliminary data.</text>
</comment>
<dbReference type="Pfam" id="PF06839">
    <property type="entry name" value="Zn_ribbon_GRF"/>
    <property type="match status" value="1"/>
</dbReference>
<protein>
    <recommendedName>
        <fullName evidence="6">GRF-type domain-containing protein</fullName>
    </recommendedName>
</protein>
<dbReference type="Proteomes" id="UP000619265">
    <property type="component" value="Unassembled WGS sequence"/>
</dbReference>
<name>A0A833XM58_JUGRE</name>
<feature type="domain" description="GRF-type" evidence="6">
    <location>
        <begin position="21"/>
        <end position="65"/>
    </location>
</feature>
<keyword evidence="3" id="KW-0862">Zinc</keyword>
<evidence type="ECO:0000313" key="7">
    <source>
        <dbReference type="EMBL" id="KAF5471692.1"/>
    </source>
</evidence>
<dbReference type="GO" id="GO:0008270">
    <property type="term" value="F:zinc ion binding"/>
    <property type="evidence" value="ECO:0007669"/>
    <property type="project" value="UniProtKB-KW"/>
</dbReference>
<dbReference type="Gramene" id="Jr04_03210_p1">
    <property type="protein sequence ID" value="cds.Jr04_03210_p1"/>
    <property type="gene ID" value="Jr04_03210"/>
</dbReference>
<evidence type="ECO:0000256" key="2">
    <source>
        <dbReference type="ARBA" id="ARBA00022771"/>
    </source>
</evidence>
<gene>
    <name evidence="7" type="ORF">F2P56_008465</name>
</gene>
<organism evidence="7 8">
    <name type="scientific">Juglans regia</name>
    <name type="common">English walnut</name>
    <dbReference type="NCBI Taxonomy" id="51240"/>
    <lineage>
        <taxon>Eukaryota</taxon>
        <taxon>Viridiplantae</taxon>
        <taxon>Streptophyta</taxon>
        <taxon>Embryophyta</taxon>
        <taxon>Tracheophyta</taxon>
        <taxon>Spermatophyta</taxon>
        <taxon>Magnoliopsida</taxon>
        <taxon>eudicotyledons</taxon>
        <taxon>Gunneridae</taxon>
        <taxon>Pentapetalae</taxon>
        <taxon>rosids</taxon>
        <taxon>fabids</taxon>
        <taxon>Fagales</taxon>
        <taxon>Juglandaceae</taxon>
        <taxon>Juglans</taxon>
    </lineage>
</organism>
<dbReference type="EMBL" id="LIHL02000004">
    <property type="protein sequence ID" value="KAF5471692.1"/>
    <property type="molecule type" value="Genomic_DNA"/>
</dbReference>
<proteinExistence type="predicted"/>
<keyword evidence="1" id="KW-0479">Metal-binding</keyword>
<feature type="coiled-coil region" evidence="5">
    <location>
        <begin position="67"/>
        <end position="108"/>
    </location>
</feature>
<keyword evidence="5" id="KW-0175">Coiled coil</keyword>
<reference evidence="7" key="2">
    <citation type="submission" date="2020-03" db="EMBL/GenBank/DDBJ databases">
        <title>Walnut 2.0.</title>
        <authorList>
            <person name="Marrano A."/>
            <person name="Britton M."/>
            <person name="Zimin A.V."/>
            <person name="Zaini P.A."/>
            <person name="Workman R."/>
            <person name="Puiu D."/>
            <person name="Bianco L."/>
            <person name="Allen B.J."/>
            <person name="Troggio M."/>
            <person name="Leslie C.A."/>
            <person name="Timp W."/>
            <person name="Dendekar A."/>
            <person name="Salzberg S.L."/>
            <person name="Neale D.B."/>
        </authorList>
    </citation>
    <scope>NUCLEOTIDE SEQUENCE</scope>
    <source>
        <tissue evidence="7">Leaves</tissue>
    </source>
</reference>
<evidence type="ECO:0000256" key="1">
    <source>
        <dbReference type="ARBA" id="ARBA00022723"/>
    </source>
</evidence>
<dbReference type="PANTHER" id="PTHR33248">
    <property type="entry name" value="ZINC ION-BINDING PROTEIN"/>
    <property type="match status" value="1"/>
</dbReference>